<dbReference type="EC" id="3.1.6.1" evidence="5"/>
<keyword evidence="10" id="KW-1185">Reference proteome</keyword>
<evidence type="ECO:0000313" key="10">
    <source>
        <dbReference type="Proteomes" id="UP000030816"/>
    </source>
</evidence>
<evidence type="ECO:0000256" key="5">
    <source>
        <dbReference type="PIRNR" id="PIRNR000972"/>
    </source>
</evidence>
<accession>A0A0B2WW50</accession>
<dbReference type="InterPro" id="IPR017850">
    <property type="entry name" value="Alkaline_phosphatase_core_sf"/>
</dbReference>
<evidence type="ECO:0000256" key="2">
    <source>
        <dbReference type="ARBA" id="ARBA00022729"/>
    </source>
</evidence>
<evidence type="ECO:0000256" key="6">
    <source>
        <dbReference type="PIRSR" id="PIRSR000972-50"/>
    </source>
</evidence>
<dbReference type="CDD" id="cd16147">
    <property type="entry name" value="G6S"/>
    <property type="match status" value="1"/>
</dbReference>
<dbReference type="InterPro" id="IPR012083">
    <property type="entry name" value="Arylsulfatase"/>
</dbReference>
<dbReference type="PANTHER" id="PTHR43108">
    <property type="entry name" value="N-ACETYLGLUCOSAMINE-6-SULFATASE FAMILY MEMBER"/>
    <property type="match status" value="1"/>
</dbReference>
<comment type="similarity">
    <text evidence="1 5">Belongs to the sulfatase family.</text>
</comment>
<name>A0A0B2WW50_METAS</name>
<dbReference type="GO" id="GO:0005539">
    <property type="term" value="F:glycosaminoglycan binding"/>
    <property type="evidence" value="ECO:0007669"/>
    <property type="project" value="TreeGrafter"/>
</dbReference>
<dbReference type="GO" id="GO:0018958">
    <property type="term" value="P:phenol-containing compound metabolic process"/>
    <property type="evidence" value="ECO:0007669"/>
    <property type="project" value="InterPro"/>
</dbReference>
<evidence type="ECO:0000256" key="1">
    <source>
        <dbReference type="ARBA" id="ARBA00008779"/>
    </source>
</evidence>
<protein>
    <recommendedName>
        <fullName evidence="5">Arylsulfatase</fullName>
        <shortName evidence="5">AS</shortName>
        <ecNumber evidence="5">3.1.6.1</ecNumber>
    </recommendedName>
    <alternativeName>
        <fullName evidence="5">Aryl-sulfate sulphohydrolase</fullName>
    </alternativeName>
</protein>
<evidence type="ECO:0000313" key="9">
    <source>
        <dbReference type="EMBL" id="KHO00417.1"/>
    </source>
</evidence>
<dbReference type="GO" id="GO:0004065">
    <property type="term" value="F:arylsulfatase activity"/>
    <property type="evidence" value="ECO:0007669"/>
    <property type="project" value="UniProtKB-UniRule"/>
</dbReference>
<keyword evidence="2 7" id="KW-0732">Signal</keyword>
<comment type="PTM">
    <text evidence="6">The conversion to 3-oxoalanine (also known as C-formylglycine, FGly), of a serine or cysteine residue in prokaryotes and of a cysteine residue in eukaryotes, is critical for catalytic activity.</text>
</comment>
<evidence type="ECO:0000256" key="7">
    <source>
        <dbReference type="SAM" id="SignalP"/>
    </source>
</evidence>
<dbReference type="OrthoDB" id="96314at2759"/>
<dbReference type="EMBL" id="AZHE01000002">
    <property type="protein sequence ID" value="KHO00417.1"/>
    <property type="molecule type" value="Genomic_DNA"/>
</dbReference>
<dbReference type="GO" id="GO:0008449">
    <property type="term" value="F:N-acetylglucosamine-6-sulfatase activity"/>
    <property type="evidence" value="ECO:0007669"/>
    <property type="project" value="TreeGrafter"/>
</dbReference>
<dbReference type="InterPro" id="IPR024607">
    <property type="entry name" value="Sulfatase_CS"/>
</dbReference>
<dbReference type="PROSITE" id="PS00523">
    <property type="entry name" value="SULFATASE_1"/>
    <property type="match status" value="1"/>
</dbReference>
<dbReference type="Gene3D" id="3.40.720.10">
    <property type="entry name" value="Alkaline Phosphatase, subunit A"/>
    <property type="match status" value="1"/>
</dbReference>
<evidence type="ECO:0000259" key="8">
    <source>
        <dbReference type="Pfam" id="PF00884"/>
    </source>
</evidence>
<dbReference type="AlphaFoldDB" id="A0A0B2WW50"/>
<dbReference type="SUPFAM" id="SSF53649">
    <property type="entry name" value="Alkaline phosphatase-like"/>
    <property type="match status" value="1"/>
</dbReference>
<gene>
    <name evidence="9" type="ORF">MAM_01195</name>
</gene>
<keyword evidence="3 5" id="KW-0378">Hydrolase</keyword>
<dbReference type="PIRSF" id="PIRSF000972">
    <property type="entry name" value="Arylsulf_plant"/>
    <property type="match status" value="1"/>
</dbReference>
<dbReference type="FunFam" id="3.40.720.10:FF:000051">
    <property type="entry name" value="Arylsulfatase"/>
    <property type="match status" value="1"/>
</dbReference>
<comment type="catalytic activity">
    <reaction evidence="5">
        <text>an aryl sulfate + H2O = a phenol + sulfate + H(+)</text>
        <dbReference type="Rhea" id="RHEA:17261"/>
        <dbReference type="ChEBI" id="CHEBI:15377"/>
        <dbReference type="ChEBI" id="CHEBI:15378"/>
        <dbReference type="ChEBI" id="CHEBI:16189"/>
        <dbReference type="ChEBI" id="CHEBI:33853"/>
        <dbReference type="ChEBI" id="CHEBI:140317"/>
        <dbReference type="EC" id="3.1.6.1"/>
    </reaction>
</comment>
<evidence type="ECO:0000256" key="3">
    <source>
        <dbReference type="ARBA" id="ARBA00022801"/>
    </source>
</evidence>
<sequence length="570" mass="65001">MAVPLFLLAALILTLRMAGGKELSKMDLRPNFIFIITDDQDLHMNSLDYQDTVREELVQKGTTFNKHFCTVSLCCPSRVSLLTGKAAHNTNVTDVKYPWGGYRKFITQKLNDAYLPVWLQQWGYNTYYAGKLMNQHSTKTYNWSFAKGWTRSDFLLDPGTYSYLDGIMALDRDEYRSIKGQYSTDVIANRSLEFLGNAMDAGRPFFLGIAPIAPHANTGFTSPVPAERHSHLFPDAVIPRTPSFNPKTRGHVSYLKTLPRLNSTQIEYIDEFYRSRLRALQAVDDMVGSIVDALQKQPEVLANTYIIYTSDNGYHLGHHRLPPGKTCNIEEDINVPFIVRGPGVTHGAQVTFPTSHVDIAPTLFKLAGIPLREDFDGVPIPVRSQDRLHQVRDNEHVNIEYWGSPYVEGELFDNLRHVMAKNTYKTLRVVGKSYDFMYGVWCTDEHQLYDMRADPHQMNNLYGIQGNTSGYDVAALTARLETLLLTLKNCKGRVCRQPWERIFPDPSDLVFSLEEAMNPKFDDFFLRRQPRITFSECTVGYMPELEGASGPVVYTDWSKYFSEKEWADGI</sequence>
<feature type="chain" id="PRO_5002096811" description="Arylsulfatase" evidence="7">
    <location>
        <begin position="21"/>
        <end position="570"/>
    </location>
</feature>
<dbReference type="Pfam" id="PF00884">
    <property type="entry name" value="Sulfatase"/>
    <property type="match status" value="1"/>
</dbReference>
<dbReference type="Proteomes" id="UP000030816">
    <property type="component" value="Unassembled WGS sequence"/>
</dbReference>
<feature type="domain" description="Sulfatase N-terminal" evidence="8">
    <location>
        <begin position="30"/>
        <end position="369"/>
    </location>
</feature>
<dbReference type="STRING" id="1081103.A0A0B2WW50"/>
<proteinExistence type="inferred from homology"/>
<reference evidence="9 10" key="1">
    <citation type="journal article" date="2014" name="Proc. Natl. Acad. Sci. U.S.A.">
        <title>Trajectory and genomic determinants of fungal-pathogen speciation and host adaptation.</title>
        <authorList>
            <person name="Hu X."/>
            <person name="Xiao G."/>
            <person name="Zheng P."/>
            <person name="Shang Y."/>
            <person name="Su Y."/>
            <person name="Zhang X."/>
            <person name="Liu X."/>
            <person name="Zhan S."/>
            <person name="St Leger R.J."/>
            <person name="Wang C."/>
        </authorList>
    </citation>
    <scope>NUCLEOTIDE SEQUENCE [LARGE SCALE GENOMIC DNA]</scope>
    <source>
        <strain evidence="9 10">ARSEF 1941</strain>
    </source>
</reference>
<organism evidence="9 10">
    <name type="scientific">Metarhizium album (strain ARSEF 1941)</name>
    <dbReference type="NCBI Taxonomy" id="1081103"/>
    <lineage>
        <taxon>Eukaryota</taxon>
        <taxon>Fungi</taxon>
        <taxon>Dikarya</taxon>
        <taxon>Ascomycota</taxon>
        <taxon>Pezizomycotina</taxon>
        <taxon>Sordariomycetes</taxon>
        <taxon>Hypocreomycetidae</taxon>
        <taxon>Hypocreales</taxon>
        <taxon>Clavicipitaceae</taxon>
        <taxon>Metarhizium</taxon>
    </lineage>
</organism>
<dbReference type="HOGENOM" id="CLU_006332_4_0_1"/>
<feature type="modified residue" description="3-oxoalanine (Cys)" evidence="6">
    <location>
        <position position="74"/>
    </location>
</feature>
<comment type="caution">
    <text evidence="9">The sequence shown here is derived from an EMBL/GenBank/DDBJ whole genome shotgun (WGS) entry which is preliminary data.</text>
</comment>
<feature type="signal peptide" evidence="7">
    <location>
        <begin position="1"/>
        <end position="20"/>
    </location>
</feature>
<evidence type="ECO:0000256" key="4">
    <source>
        <dbReference type="ARBA" id="ARBA00023180"/>
    </source>
</evidence>
<keyword evidence="4" id="KW-0325">Glycoprotein</keyword>
<dbReference type="GeneID" id="63735650"/>
<dbReference type="InterPro" id="IPR000917">
    <property type="entry name" value="Sulfatase_N"/>
</dbReference>
<dbReference type="PANTHER" id="PTHR43108:SF8">
    <property type="entry name" value="SD21168P"/>
    <property type="match status" value="1"/>
</dbReference>
<dbReference type="RefSeq" id="XP_040681482.1">
    <property type="nucleotide sequence ID" value="XM_040819994.1"/>
</dbReference>